<evidence type="ECO:0000313" key="3">
    <source>
        <dbReference type="Proteomes" id="UP001524473"/>
    </source>
</evidence>
<sequence length="167" mass="19120">MDITKLSCEFVVRFLTETDINAIYDLSITNSIYYQYCPPFVTKESIIEDMRALPPNKTYKDKYYIGFFRHTKLVAILDLILDYPNSSTAFIGLFMLDKSDQGKGTGTSIINECFSYIETLGYSCVRLAFAKGNRQSEAFWKKNGFVEIGIESKKDTYTAVVMQKELP</sequence>
<protein>
    <submittedName>
        <fullName evidence="2">GNAT family N-acetyltransferase</fullName>
    </submittedName>
</protein>
<organism evidence="2 3">
    <name type="scientific">Neglectibacter timonensis</name>
    <dbReference type="NCBI Taxonomy" id="1776382"/>
    <lineage>
        <taxon>Bacteria</taxon>
        <taxon>Bacillati</taxon>
        <taxon>Bacillota</taxon>
        <taxon>Clostridia</taxon>
        <taxon>Eubacteriales</taxon>
        <taxon>Oscillospiraceae</taxon>
        <taxon>Neglectibacter</taxon>
    </lineage>
</organism>
<dbReference type="Gene3D" id="3.40.630.30">
    <property type="match status" value="1"/>
</dbReference>
<accession>A0ABT1S3F2</accession>
<dbReference type="PROSITE" id="PS51186">
    <property type="entry name" value="GNAT"/>
    <property type="match status" value="1"/>
</dbReference>
<dbReference type="Pfam" id="PF00583">
    <property type="entry name" value="Acetyltransf_1"/>
    <property type="match status" value="1"/>
</dbReference>
<proteinExistence type="predicted"/>
<comment type="caution">
    <text evidence="2">The sequence shown here is derived from an EMBL/GenBank/DDBJ whole genome shotgun (WGS) entry which is preliminary data.</text>
</comment>
<dbReference type="InterPro" id="IPR016181">
    <property type="entry name" value="Acyl_CoA_acyltransferase"/>
</dbReference>
<dbReference type="GeneID" id="90533380"/>
<dbReference type="SUPFAM" id="SSF55729">
    <property type="entry name" value="Acyl-CoA N-acyltransferases (Nat)"/>
    <property type="match status" value="1"/>
</dbReference>
<evidence type="ECO:0000313" key="2">
    <source>
        <dbReference type="EMBL" id="MCQ4841477.1"/>
    </source>
</evidence>
<reference evidence="2 3" key="1">
    <citation type="submission" date="2022-06" db="EMBL/GenBank/DDBJ databases">
        <title>Isolation of gut microbiota from human fecal samples.</title>
        <authorList>
            <person name="Pamer E.G."/>
            <person name="Barat B."/>
            <person name="Waligurski E."/>
            <person name="Medina S."/>
            <person name="Paddock L."/>
            <person name="Mostad J."/>
        </authorList>
    </citation>
    <scope>NUCLEOTIDE SEQUENCE [LARGE SCALE GENOMIC DNA]</scope>
    <source>
        <strain evidence="2 3">DFI.9.73</strain>
    </source>
</reference>
<name>A0ABT1S3F2_9FIRM</name>
<gene>
    <name evidence="2" type="ORF">NE695_16320</name>
</gene>
<dbReference type="RefSeq" id="WP_066866420.1">
    <property type="nucleotide sequence ID" value="NZ_CABKVV010000014.1"/>
</dbReference>
<evidence type="ECO:0000259" key="1">
    <source>
        <dbReference type="PROSITE" id="PS51186"/>
    </source>
</evidence>
<dbReference type="Proteomes" id="UP001524473">
    <property type="component" value="Unassembled WGS sequence"/>
</dbReference>
<keyword evidence="3" id="KW-1185">Reference proteome</keyword>
<dbReference type="InterPro" id="IPR000182">
    <property type="entry name" value="GNAT_dom"/>
</dbReference>
<feature type="domain" description="N-acetyltransferase" evidence="1">
    <location>
        <begin position="10"/>
        <end position="167"/>
    </location>
</feature>
<dbReference type="CDD" id="cd04301">
    <property type="entry name" value="NAT_SF"/>
    <property type="match status" value="1"/>
</dbReference>
<dbReference type="EMBL" id="JANFZH010000051">
    <property type="protein sequence ID" value="MCQ4841477.1"/>
    <property type="molecule type" value="Genomic_DNA"/>
</dbReference>